<dbReference type="EMBL" id="MN740798">
    <property type="protein sequence ID" value="QHU12143.1"/>
    <property type="molecule type" value="Genomic_DNA"/>
</dbReference>
<evidence type="ECO:0000313" key="3">
    <source>
        <dbReference type="EMBL" id="QHU12143.1"/>
    </source>
</evidence>
<evidence type="ECO:0000259" key="2">
    <source>
        <dbReference type="Pfam" id="PF00326"/>
    </source>
</evidence>
<feature type="domain" description="Peptidase S9 prolyl oligopeptidase catalytic" evidence="2">
    <location>
        <begin position="390"/>
        <end position="580"/>
    </location>
</feature>
<organism evidence="3">
    <name type="scientific">viral metagenome</name>
    <dbReference type="NCBI Taxonomy" id="1070528"/>
    <lineage>
        <taxon>unclassified sequences</taxon>
        <taxon>metagenomes</taxon>
        <taxon>organismal metagenomes</taxon>
    </lineage>
</organism>
<evidence type="ECO:0000256" key="1">
    <source>
        <dbReference type="ARBA" id="ARBA00005228"/>
    </source>
</evidence>
<dbReference type="PANTHER" id="PTHR11757:SF19">
    <property type="entry name" value="PROLYL ENDOPEPTIDASE-LIKE"/>
    <property type="match status" value="1"/>
</dbReference>
<name>A0A6C0K3M3_9ZZZZ</name>
<proteinExistence type="inferred from homology"/>
<protein>
    <recommendedName>
        <fullName evidence="2">Peptidase S9 prolyl oligopeptidase catalytic domain-containing protein</fullName>
    </recommendedName>
</protein>
<dbReference type="PRINTS" id="PR00862">
    <property type="entry name" value="PROLIGOPTASE"/>
</dbReference>
<dbReference type="SUPFAM" id="SSF50993">
    <property type="entry name" value="Peptidase/esterase 'gauge' domain"/>
    <property type="match status" value="1"/>
</dbReference>
<dbReference type="GO" id="GO:0006508">
    <property type="term" value="P:proteolysis"/>
    <property type="evidence" value="ECO:0007669"/>
    <property type="project" value="InterPro"/>
</dbReference>
<comment type="similarity">
    <text evidence="1">Belongs to the peptidase S9A family.</text>
</comment>
<accession>A0A6C0K3M3</accession>
<dbReference type="InterPro" id="IPR002470">
    <property type="entry name" value="Peptidase_S9A"/>
</dbReference>
<dbReference type="PANTHER" id="PTHR11757">
    <property type="entry name" value="PROTEASE FAMILY S9A OLIGOPEPTIDASE"/>
    <property type="match status" value="1"/>
</dbReference>
<dbReference type="GO" id="GO:0004252">
    <property type="term" value="F:serine-type endopeptidase activity"/>
    <property type="evidence" value="ECO:0007669"/>
    <property type="project" value="InterPro"/>
</dbReference>
<dbReference type="Pfam" id="PF00326">
    <property type="entry name" value="Peptidase_S9"/>
    <property type="match status" value="1"/>
</dbReference>
<dbReference type="InterPro" id="IPR001375">
    <property type="entry name" value="Peptidase_S9_cat"/>
</dbReference>
<dbReference type="SUPFAM" id="SSF53474">
    <property type="entry name" value="alpha/beta-Hydrolases"/>
    <property type="match status" value="1"/>
</dbReference>
<dbReference type="AlphaFoldDB" id="A0A6C0K3M3"/>
<reference evidence="3" key="1">
    <citation type="journal article" date="2020" name="Nature">
        <title>Giant virus diversity and host interactions through global metagenomics.</title>
        <authorList>
            <person name="Schulz F."/>
            <person name="Roux S."/>
            <person name="Paez-Espino D."/>
            <person name="Jungbluth S."/>
            <person name="Walsh D.A."/>
            <person name="Denef V.J."/>
            <person name="McMahon K.D."/>
            <person name="Konstantinidis K.T."/>
            <person name="Eloe-Fadrosh E.A."/>
            <person name="Kyrpides N.C."/>
            <person name="Woyke T."/>
        </authorList>
    </citation>
    <scope>NUCLEOTIDE SEQUENCE</scope>
    <source>
        <strain evidence="3">GVMAG-S-1101171-110</strain>
    </source>
</reference>
<dbReference type="InterPro" id="IPR029058">
    <property type="entry name" value="AB_hydrolase_fold"/>
</dbReference>
<dbReference type="Gene3D" id="3.40.50.1820">
    <property type="entry name" value="alpha/beta hydrolase"/>
    <property type="match status" value="1"/>
</dbReference>
<sequence length="605" mass="67235">MGDTKSIRDLGYMAWKNDLSWMEAQEGPRWDATVEKGNKHFTTALAKVRPLIRTFTRELEHTSSKPSETASSWRGWSSKSEVFSPVNIWTHKSGLTLRTWDADMDDRQTLFAAAIPVEGGYERFRLQVFKMSSTPNKTPTLIHEVSHVGPYVAFLKKSSTLIYLGSDKDTRYNTVCTWNPGHETGTITTLYTIPDGQGDNNLEIRRVEDGSVAIVKTDLVTESMGYVIHNGLSWVAEGSHLIPLAHDTWVKNGKTSLGLPSDEYLESLSLKGRWAVTRSHGIRTIWKLGNVEKAEAMVFVWGEVANDVREPEKLEVSDIRYEPYTIHTTGRWSLTPTKPHPFICSYFNTKAPCFVVHASKTKPTGLLITAYGAYGTPTKVGNLIKRWRPLLNRGWVVASVAVPGSGDHDNGWRHAGRGVNRQVAVDTLCEAVRDLQEEFGVPAKATALYGRSAGGLLVAAAVNKEPGLVGGLYMESPFVDGLRTLTNLDLPLSVIESKEFGLGTNPTEVLAMAQVSPMEHIPDDGHSRLLVVVRTDMADLEVYPAEVVKYMTRLKGPNKYVFVSKDRGHFTTDFKSRAEDLAILYKGLSPSRDSRTRKVRKANSV</sequence>
<dbReference type="InterPro" id="IPR051543">
    <property type="entry name" value="Serine_Peptidase_S9A"/>
</dbReference>